<evidence type="ECO:0000313" key="5">
    <source>
        <dbReference type="Proteomes" id="UP001437256"/>
    </source>
</evidence>
<dbReference type="Proteomes" id="UP001437256">
    <property type="component" value="Unassembled WGS sequence"/>
</dbReference>
<dbReference type="Pfam" id="PF11807">
    <property type="entry name" value="UstYa"/>
    <property type="match status" value="1"/>
</dbReference>
<evidence type="ECO:0000256" key="2">
    <source>
        <dbReference type="ARBA" id="ARBA00023002"/>
    </source>
</evidence>
<evidence type="ECO:0000256" key="1">
    <source>
        <dbReference type="ARBA" id="ARBA00004685"/>
    </source>
</evidence>
<dbReference type="PANTHER" id="PTHR33365">
    <property type="entry name" value="YALI0B05434P"/>
    <property type="match status" value="1"/>
</dbReference>
<sequence>MLSPKLIVLLAGATISNFLLTWSLYRAFHSPRSNPWNAAAIEKYDQFSALKADTRDTRQYSFKEDDYPSFAPINLPKEPVRLTIEESVHYSPFETQLSTKEWLYNSPWGTGTYRGGSEHILFFVAGFHDMHCLRHIHASLLNPHHKSKGWGHLQHCFNIVRQSILCQADMTLEEGDFTQRDFTKDRFGATHICRDWDAVYDEIGSNWVEWRRHVKTTNLTMED</sequence>
<keyword evidence="2" id="KW-0560">Oxidoreductase</keyword>
<evidence type="ECO:0008006" key="6">
    <source>
        <dbReference type="Google" id="ProtNLM"/>
    </source>
</evidence>
<comment type="caution">
    <text evidence="4">The sequence shown here is derived from an EMBL/GenBank/DDBJ whole genome shotgun (WGS) entry which is preliminary data.</text>
</comment>
<evidence type="ECO:0000313" key="4">
    <source>
        <dbReference type="EMBL" id="KAL0066824.1"/>
    </source>
</evidence>
<comment type="pathway">
    <text evidence="1">Mycotoxin biosynthesis.</text>
</comment>
<accession>A0ABR3A0J2</accession>
<gene>
    <name evidence="4" type="ORF">AAF712_006227</name>
</gene>
<keyword evidence="5" id="KW-1185">Reference proteome</keyword>
<protein>
    <recommendedName>
        <fullName evidence="6">Oxidase ustYa</fullName>
    </recommendedName>
</protein>
<proteinExistence type="inferred from homology"/>
<evidence type="ECO:0000256" key="3">
    <source>
        <dbReference type="ARBA" id="ARBA00035112"/>
    </source>
</evidence>
<dbReference type="InterPro" id="IPR021765">
    <property type="entry name" value="UstYa-like"/>
</dbReference>
<comment type="similarity">
    <text evidence="3">Belongs to the ustYa family.</text>
</comment>
<dbReference type="PANTHER" id="PTHR33365:SF11">
    <property type="entry name" value="TAT PATHWAY SIGNAL SEQUENCE"/>
    <property type="match status" value="1"/>
</dbReference>
<reference evidence="4 5" key="1">
    <citation type="submission" date="2024-05" db="EMBL/GenBank/DDBJ databases">
        <title>A draft genome resource for the thread blight pathogen Marasmius tenuissimus strain MS-2.</title>
        <authorList>
            <person name="Yulfo-Soto G.E."/>
            <person name="Baruah I.K."/>
            <person name="Amoako-Attah I."/>
            <person name="Bukari Y."/>
            <person name="Meinhardt L.W."/>
            <person name="Bailey B.A."/>
            <person name="Cohen S.P."/>
        </authorList>
    </citation>
    <scope>NUCLEOTIDE SEQUENCE [LARGE SCALE GENOMIC DNA]</scope>
    <source>
        <strain evidence="4 5">MS-2</strain>
    </source>
</reference>
<dbReference type="EMBL" id="JBBXMP010000032">
    <property type="protein sequence ID" value="KAL0066824.1"/>
    <property type="molecule type" value="Genomic_DNA"/>
</dbReference>
<organism evidence="4 5">
    <name type="scientific">Marasmius tenuissimus</name>
    <dbReference type="NCBI Taxonomy" id="585030"/>
    <lineage>
        <taxon>Eukaryota</taxon>
        <taxon>Fungi</taxon>
        <taxon>Dikarya</taxon>
        <taxon>Basidiomycota</taxon>
        <taxon>Agaricomycotina</taxon>
        <taxon>Agaricomycetes</taxon>
        <taxon>Agaricomycetidae</taxon>
        <taxon>Agaricales</taxon>
        <taxon>Marasmiineae</taxon>
        <taxon>Marasmiaceae</taxon>
        <taxon>Marasmius</taxon>
    </lineage>
</organism>
<name>A0ABR3A0J2_9AGAR</name>